<dbReference type="InterPro" id="IPR003964">
    <property type="entry name" value="Carb_kinase"/>
</dbReference>
<dbReference type="KEGG" id="lfv:LF543_00155"/>
<dbReference type="PIRSF" id="PIRSF000723">
    <property type="entry name" value="Carbamate_kin"/>
    <property type="match status" value="1"/>
</dbReference>
<dbReference type="NCBIfam" id="TIGR00746">
    <property type="entry name" value="arcC"/>
    <property type="match status" value="1"/>
</dbReference>
<dbReference type="GO" id="GO:0005829">
    <property type="term" value="C:cytosol"/>
    <property type="evidence" value="ECO:0007669"/>
    <property type="project" value="TreeGrafter"/>
</dbReference>
<dbReference type="Pfam" id="PF00696">
    <property type="entry name" value="AA_kinase"/>
    <property type="match status" value="1"/>
</dbReference>
<dbReference type="SUPFAM" id="SSF53633">
    <property type="entry name" value="Carbamate kinase-like"/>
    <property type="match status" value="1"/>
</dbReference>
<protein>
    <recommendedName>
        <fullName evidence="3 8">Carbamate kinase</fullName>
    </recommendedName>
</protein>
<dbReference type="FunFam" id="3.40.1160.10:FF:000007">
    <property type="entry name" value="Carbamate kinase"/>
    <property type="match status" value="1"/>
</dbReference>
<keyword evidence="4" id="KW-0056">Arginine metabolism</keyword>
<dbReference type="Gene3D" id="3.40.1160.10">
    <property type="entry name" value="Acetylglutamate kinase-like"/>
    <property type="match status" value="1"/>
</dbReference>
<sequence length="307" mass="33103">MKRVVIALGGNAILTDDPTAKGQEAALKQTTKKIVEFVRNSAENVQLIITHGNGPQVGNLLLQELNGSTEKNPPMPLDVVGAMTQGEMGLWISDALCDNDMTSSTIVTRVLVNPDDPAFKDPTKPIGPFYADVNSILREHPDWKFAEDSGRGFRRVVPSPHPISILEAKQIGTLVDSGFTVIAGGGGGVPVIMTDNGDVEGVEAVIDKDFTASLIGQMVEADQLIILTAIDQAAINFGKPNQRELGHVSLDELDMYLKQHQFGRGSMEPKIQAAMQFVKNTCKDAVITSLDNVAEFEKNGRATVIKK</sequence>
<evidence type="ECO:0000313" key="11">
    <source>
        <dbReference type="EMBL" id="QFX92088.1"/>
    </source>
</evidence>
<dbReference type="AlphaFoldDB" id="A0AAE6P0B0"/>
<evidence type="ECO:0000256" key="2">
    <source>
        <dbReference type="ARBA" id="ARBA00011066"/>
    </source>
</evidence>
<dbReference type="Proteomes" id="UP000327194">
    <property type="component" value="Chromosome"/>
</dbReference>
<dbReference type="GO" id="GO:0008804">
    <property type="term" value="F:carbamate kinase activity"/>
    <property type="evidence" value="ECO:0007669"/>
    <property type="project" value="UniProtKB-UniRule"/>
</dbReference>
<dbReference type="PANTHER" id="PTHR30409:SF1">
    <property type="entry name" value="CARBAMATE KINASE-RELATED"/>
    <property type="match status" value="1"/>
</dbReference>
<dbReference type="EMBL" id="CP045562">
    <property type="protein sequence ID" value="QFX92088.1"/>
    <property type="molecule type" value="Genomic_DNA"/>
</dbReference>
<evidence type="ECO:0000256" key="8">
    <source>
        <dbReference type="NCBIfam" id="TIGR00746"/>
    </source>
</evidence>
<dbReference type="CDD" id="cd04235">
    <property type="entry name" value="AAK_CK"/>
    <property type="match status" value="1"/>
</dbReference>
<comment type="similarity">
    <text evidence="2 9">Belongs to the carbamate kinase family.</text>
</comment>
<dbReference type="InterPro" id="IPR036393">
    <property type="entry name" value="AceGlu_kinase-like_sf"/>
</dbReference>
<proteinExistence type="inferred from homology"/>
<evidence type="ECO:0000256" key="1">
    <source>
        <dbReference type="ARBA" id="ARBA00005118"/>
    </source>
</evidence>
<dbReference type="PRINTS" id="PR01469">
    <property type="entry name" value="CARBMTKINASE"/>
</dbReference>
<comment type="catalytic activity">
    <reaction evidence="7">
        <text>hydrogencarbonate + NH4(+) + ATP = carbamoyl phosphate + ADP + H2O + H(+)</text>
        <dbReference type="Rhea" id="RHEA:10152"/>
        <dbReference type="ChEBI" id="CHEBI:15377"/>
        <dbReference type="ChEBI" id="CHEBI:15378"/>
        <dbReference type="ChEBI" id="CHEBI:17544"/>
        <dbReference type="ChEBI" id="CHEBI:28938"/>
        <dbReference type="ChEBI" id="CHEBI:30616"/>
        <dbReference type="ChEBI" id="CHEBI:58228"/>
        <dbReference type="ChEBI" id="CHEBI:456216"/>
        <dbReference type="EC" id="2.7.2.2"/>
    </reaction>
</comment>
<name>A0AAE6P0B0_9LACO</name>
<keyword evidence="5 9" id="KW-0808">Transferase</keyword>
<comment type="pathway">
    <text evidence="1">Metabolic intermediate metabolism; carbamoyl phosphate degradation; CO(2) and NH(3) from carbamoyl phosphate: step 1/1.</text>
</comment>
<evidence type="ECO:0000256" key="7">
    <source>
        <dbReference type="ARBA" id="ARBA00048467"/>
    </source>
</evidence>
<evidence type="ECO:0000256" key="3">
    <source>
        <dbReference type="ARBA" id="ARBA00013070"/>
    </source>
</evidence>
<evidence type="ECO:0000256" key="5">
    <source>
        <dbReference type="ARBA" id="ARBA00022679"/>
    </source>
</evidence>
<evidence type="ECO:0000256" key="4">
    <source>
        <dbReference type="ARBA" id="ARBA00022503"/>
    </source>
</evidence>
<dbReference type="RefSeq" id="WP_010022226.1">
    <property type="nucleotide sequence ID" value="NZ_AZDS01000002.1"/>
</dbReference>
<dbReference type="InterPro" id="IPR001048">
    <property type="entry name" value="Asp/Glu/Uridylate_kinase"/>
</dbReference>
<evidence type="ECO:0000313" key="12">
    <source>
        <dbReference type="Proteomes" id="UP000327194"/>
    </source>
</evidence>
<keyword evidence="6 9" id="KW-0418">Kinase</keyword>
<evidence type="ECO:0000256" key="6">
    <source>
        <dbReference type="ARBA" id="ARBA00022777"/>
    </source>
</evidence>
<evidence type="ECO:0000259" key="10">
    <source>
        <dbReference type="Pfam" id="PF00696"/>
    </source>
</evidence>
<dbReference type="NCBIfam" id="NF009007">
    <property type="entry name" value="PRK12352.1"/>
    <property type="match status" value="1"/>
</dbReference>
<gene>
    <name evidence="11" type="primary">arcC</name>
    <name evidence="11" type="ORF">LF543_00155</name>
</gene>
<dbReference type="PANTHER" id="PTHR30409">
    <property type="entry name" value="CARBAMATE KINASE"/>
    <property type="match status" value="1"/>
</dbReference>
<reference evidence="11 12" key="1">
    <citation type="submission" date="2019-10" db="EMBL/GenBank/DDBJ databases">
        <title>Genome sequencing of Lactobacillus fructivorans.</title>
        <authorList>
            <person name="Kim K."/>
        </authorList>
    </citation>
    <scope>NUCLEOTIDE SEQUENCE [LARGE SCALE GENOMIC DNA]</scope>
    <source>
        <strain evidence="11 12">LF543</strain>
    </source>
</reference>
<feature type="domain" description="Aspartate/glutamate/uridylate kinase" evidence="10">
    <location>
        <begin position="2"/>
        <end position="288"/>
    </location>
</feature>
<dbReference type="GO" id="GO:0019546">
    <property type="term" value="P:L-arginine deiminase pathway"/>
    <property type="evidence" value="ECO:0007669"/>
    <property type="project" value="TreeGrafter"/>
</dbReference>
<evidence type="ECO:0000256" key="9">
    <source>
        <dbReference type="PIRNR" id="PIRNR000723"/>
    </source>
</evidence>
<accession>A0AAE6P0B0</accession>
<organism evidence="11 12">
    <name type="scientific">Fructilactobacillus fructivorans</name>
    <dbReference type="NCBI Taxonomy" id="1614"/>
    <lineage>
        <taxon>Bacteria</taxon>
        <taxon>Bacillati</taxon>
        <taxon>Bacillota</taxon>
        <taxon>Bacilli</taxon>
        <taxon>Lactobacillales</taxon>
        <taxon>Lactobacillaceae</taxon>
        <taxon>Fructilactobacillus</taxon>
    </lineage>
</organism>